<feature type="domain" description="OmpR/PhoB-type" evidence="7">
    <location>
        <begin position="1"/>
        <end position="107"/>
    </location>
</feature>
<dbReference type="Gene3D" id="1.25.40.10">
    <property type="entry name" value="Tetratricopeptide repeat domain"/>
    <property type="match status" value="1"/>
</dbReference>
<evidence type="ECO:0000256" key="4">
    <source>
        <dbReference type="ARBA" id="ARBA00023163"/>
    </source>
</evidence>
<keyword evidence="2" id="KW-0805">Transcription regulation</keyword>
<dbReference type="GO" id="GO:0006355">
    <property type="term" value="P:regulation of DNA-templated transcription"/>
    <property type="evidence" value="ECO:0007669"/>
    <property type="project" value="InterPro"/>
</dbReference>
<gene>
    <name evidence="8" type="ORF">GCM10017581_090830</name>
</gene>
<proteinExistence type="inferred from homology"/>
<dbReference type="Pfam" id="PF03704">
    <property type="entry name" value="BTAD"/>
    <property type="match status" value="1"/>
</dbReference>
<evidence type="ECO:0000313" key="9">
    <source>
        <dbReference type="Proteomes" id="UP001143480"/>
    </source>
</evidence>
<dbReference type="PANTHER" id="PTHR35807">
    <property type="entry name" value="TRANSCRIPTIONAL REGULATOR REDD-RELATED"/>
    <property type="match status" value="1"/>
</dbReference>
<dbReference type="SUPFAM" id="SSF46894">
    <property type="entry name" value="C-terminal effector domain of the bipartite response regulators"/>
    <property type="match status" value="1"/>
</dbReference>
<dbReference type="PANTHER" id="PTHR35807:SF1">
    <property type="entry name" value="TRANSCRIPTIONAL REGULATOR REDD"/>
    <property type="match status" value="1"/>
</dbReference>
<dbReference type="Pfam" id="PF00486">
    <property type="entry name" value="Trans_reg_C"/>
    <property type="match status" value="1"/>
</dbReference>
<evidence type="ECO:0000313" key="8">
    <source>
        <dbReference type="EMBL" id="GLL07331.1"/>
    </source>
</evidence>
<keyword evidence="9" id="KW-1185">Reference proteome</keyword>
<keyword evidence="3 5" id="KW-0238">DNA-binding</keyword>
<feature type="DNA-binding region" description="OmpR/PhoB-type" evidence="5">
    <location>
        <begin position="1"/>
        <end position="107"/>
    </location>
</feature>
<dbReference type="PROSITE" id="PS51755">
    <property type="entry name" value="OMPR_PHOB"/>
    <property type="match status" value="1"/>
</dbReference>
<dbReference type="InterPro" id="IPR051677">
    <property type="entry name" value="AfsR-DnrI-RedD_regulator"/>
</dbReference>
<evidence type="ECO:0000256" key="3">
    <source>
        <dbReference type="ARBA" id="ARBA00023125"/>
    </source>
</evidence>
<comment type="caution">
    <text evidence="8">The sequence shown here is derived from an EMBL/GenBank/DDBJ whole genome shotgun (WGS) entry which is preliminary data.</text>
</comment>
<dbReference type="CDD" id="cd15831">
    <property type="entry name" value="BTAD"/>
    <property type="match status" value="1"/>
</dbReference>
<evidence type="ECO:0000256" key="5">
    <source>
        <dbReference type="PROSITE-ProRule" id="PRU01091"/>
    </source>
</evidence>
<dbReference type="GO" id="GO:0003677">
    <property type="term" value="F:DNA binding"/>
    <property type="evidence" value="ECO:0007669"/>
    <property type="project" value="UniProtKB-UniRule"/>
</dbReference>
<accession>A0A9W6NSH0</accession>
<keyword evidence="6" id="KW-0812">Transmembrane</keyword>
<comment type="similarity">
    <text evidence="1">Belongs to the AfsR/DnrI/RedD regulatory family.</text>
</comment>
<feature type="transmembrane region" description="Helical" evidence="6">
    <location>
        <begin position="336"/>
        <end position="356"/>
    </location>
</feature>
<dbReference type="Gene3D" id="1.10.10.10">
    <property type="entry name" value="Winged helix-like DNA-binding domain superfamily/Winged helix DNA-binding domain"/>
    <property type="match status" value="1"/>
</dbReference>
<dbReference type="AlphaFoldDB" id="A0A9W6NSH0"/>
<keyword evidence="6" id="KW-1133">Transmembrane helix</keyword>
<sequence length="545" mass="58644">MLATPDGPELPRFELLGPVRAWQGETELDLGPAKQRAVLTTLLIHANRPVPTERIVDAVWQADPPENGANVVQKYVAGLRRVLEPGRSPRTPGSLLTLTDAGYQLSVGPDRLDAELFQQYVQRARAAQTAGRPGDASRLLEQALGLWRGPALAGLTGALFDAARDRLTESRAAALEHWAALELLLGHQIQLAPRLAELVAEFPLREELRYIQMLALYRCGRQPEALAVFRDARRLLAEEFGVEPSERLQELHRGILRADPALVPPRPPWPPAPVAYPQAPVAYPQAPVAYPQAPAAYPQAPYPPPPVPLVVPLAVATPTTGPPGLIPLWLKRTAAIAVPLLTFGLTSWAVVGFVAVRHRSRALGFVAAGLLGLLIFFCVGMELDGPGDEAGTWAGFAVLALLLAMLGGATAGALIRPRPTGPTWEASAVFAMGQRIRRDQARQLVEHHPAIARELQIGRPDLPRTFDDGGLVDVNTAPEIVIASLPGIGPDVARRILADRYDRGGVTSVDELVARNLLPRPVARALEETLVAVPPPLTSRPDSTG</sequence>
<dbReference type="InterPro" id="IPR001867">
    <property type="entry name" value="OmpR/PhoB-type_DNA-bd"/>
</dbReference>
<reference evidence="8" key="2">
    <citation type="submission" date="2023-01" db="EMBL/GenBank/DDBJ databases">
        <authorList>
            <person name="Sun Q."/>
            <person name="Evtushenko L."/>
        </authorList>
    </citation>
    <scope>NUCLEOTIDE SEQUENCE</scope>
    <source>
        <strain evidence="8">VKM Ac-1321</strain>
    </source>
</reference>
<dbReference type="InterPro" id="IPR005158">
    <property type="entry name" value="BTAD"/>
</dbReference>
<evidence type="ECO:0000259" key="7">
    <source>
        <dbReference type="PROSITE" id="PS51755"/>
    </source>
</evidence>
<dbReference type="InterPro" id="IPR016032">
    <property type="entry name" value="Sig_transdc_resp-reg_C-effctor"/>
</dbReference>
<dbReference type="Proteomes" id="UP001143480">
    <property type="component" value="Unassembled WGS sequence"/>
</dbReference>
<evidence type="ECO:0000256" key="6">
    <source>
        <dbReference type="SAM" id="Phobius"/>
    </source>
</evidence>
<dbReference type="SMART" id="SM01043">
    <property type="entry name" value="BTAD"/>
    <property type="match status" value="1"/>
</dbReference>
<dbReference type="InterPro" id="IPR036388">
    <property type="entry name" value="WH-like_DNA-bd_sf"/>
</dbReference>
<dbReference type="SMART" id="SM00862">
    <property type="entry name" value="Trans_reg_C"/>
    <property type="match status" value="1"/>
</dbReference>
<reference evidence="8" key="1">
    <citation type="journal article" date="2014" name="Int. J. Syst. Evol. Microbiol.">
        <title>Complete genome sequence of Corynebacterium casei LMG S-19264T (=DSM 44701T), isolated from a smear-ripened cheese.</title>
        <authorList>
            <consortium name="US DOE Joint Genome Institute (JGI-PGF)"/>
            <person name="Walter F."/>
            <person name="Albersmeier A."/>
            <person name="Kalinowski J."/>
            <person name="Ruckert C."/>
        </authorList>
    </citation>
    <scope>NUCLEOTIDE SEQUENCE</scope>
    <source>
        <strain evidence="8">VKM Ac-1321</strain>
    </source>
</reference>
<dbReference type="InterPro" id="IPR011990">
    <property type="entry name" value="TPR-like_helical_dom_sf"/>
</dbReference>
<keyword evidence="6" id="KW-0472">Membrane</keyword>
<organism evidence="8 9">
    <name type="scientific">Dactylosporangium matsuzakiense</name>
    <dbReference type="NCBI Taxonomy" id="53360"/>
    <lineage>
        <taxon>Bacteria</taxon>
        <taxon>Bacillati</taxon>
        <taxon>Actinomycetota</taxon>
        <taxon>Actinomycetes</taxon>
        <taxon>Micromonosporales</taxon>
        <taxon>Micromonosporaceae</taxon>
        <taxon>Dactylosporangium</taxon>
    </lineage>
</organism>
<dbReference type="GO" id="GO:0000160">
    <property type="term" value="P:phosphorelay signal transduction system"/>
    <property type="evidence" value="ECO:0007669"/>
    <property type="project" value="InterPro"/>
</dbReference>
<evidence type="ECO:0000256" key="1">
    <source>
        <dbReference type="ARBA" id="ARBA00005820"/>
    </source>
</evidence>
<dbReference type="EMBL" id="BSFP01000092">
    <property type="protein sequence ID" value="GLL07331.1"/>
    <property type="molecule type" value="Genomic_DNA"/>
</dbReference>
<dbReference type="Gene3D" id="1.10.150.320">
    <property type="entry name" value="Photosystem II 12 kDa extrinsic protein"/>
    <property type="match status" value="1"/>
</dbReference>
<name>A0A9W6NSH0_9ACTN</name>
<dbReference type="Pfam" id="PF12836">
    <property type="entry name" value="HHH_3"/>
    <property type="match status" value="1"/>
</dbReference>
<dbReference type="InterPro" id="IPR010994">
    <property type="entry name" value="RuvA_2-like"/>
</dbReference>
<dbReference type="RefSeq" id="WP_261960374.1">
    <property type="nucleotide sequence ID" value="NZ_BAAAXA010000001.1"/>
</dbReference>
<dbReference type="SUPFAM" id="SSF47781">
    <property type="entry name" value="RuvA domain 2-like"/>
    <property type="match status" value="1"/>
</dbReference>
<feature type="transmembrane region" description="Helical" evidence="6">
    <location>
        <begin position="363"/>
        <end position="383"/>
    </location>
</feature>
<evidence type="ECO:0000256" key="2">
    <source>
        <dbReference type="ARBA" id="ARBA00023015"/>
    </source>
</evidence>
<keyword evidence="4" id="KW-0804">Transcription</keyword>
<feature type="transmembrane region" description="Helical" evidence="6">
    <location>
        <begin position="395"/>
        <end position="415"/>
    </location>
</feature>
<dbReference type="SUPFAM" id="SSF48452">
    <property type="entry name" value="TPR-like"/>
    <property type="match status" value="1"/>
</dbReference>
<protein>
    <recommendedName>
        <fullName evidence="7">OmpR/PhoB-type domain-containing protein</fullName>
    </recommendedName>
</protein>